<evidence type="ECO:0000313" key="2">
    <source>
        <dbReference type="EMBL" id="KAG6420691.1"/>
    </source>
</evidence>
<feature type="compositionally biased region" description="Low complexity" evidence="1">
    <location>
        <begin position="67"/>
        <end position="81"/>
    </location>
</feature>
<feature type="region of interest" description="Disordered" evidence="1">
    <location>
        <begin position="180"/>
        <end position="253"/>
    </location>
</feature>
<dbReference type="Proteomes" id="UP000298416">
    <property type="component" value="Unassembled WGS sequence"/>
</dbReference>
<sequence length="291" mass="32247">MDLVTYMRMQGKFILGGTRSSTLGCGDLEMGIQLMALDAWIRRHSTAKCGCDISITSSHISGVPAGSPTAPYSSPSPSPTTLGDEESPSPAPTIVDTEYSPAPSPTGAGESLAPTPEYSLAPTPSVTSSRDSPAPAPFEDGEEEEELNNNNKYYYNNNNKEAYTYAKSGAQGMSDTRIEDNKYYYDNEHEHESQPEGMSDSRIQGSSEYYYNTKHDSYSRSGRESQPQGMSDTRIENNKYYNYSPVGGESSNEEGYYYNGSYNKSKYEFDSMEEYEKQQGYADVQQEFINP</sequence>
<feature type="compositionally biased region" description="Polar residues" evidence="1">
    <location>
        <begin position="122"/>
        <end position="131"/>
    </location>
</feature>
<dbReference type="AlphaFoldDB" id="A0A8X8Y055"/>
<name>A0A8X8Y055_SALSN</name>
<feature type="region of interest" description="Disordered" evidence="1">
    <location>
        <begin position="62"/>
        <end position="146"/>
    </location>
</feature>
<feature type="compositionally biased region" description="Polar residues" evidence="1">
    <location>
        <begin position="201"/>
        <end position="210"/>
    </location>
</feature>
<protein>
    <submittedName>
        <fullName evidence="2">Uncharacterized protein</fullName>
    </submittedName>
</protein>
<keyword evidence="3" id="KW-1185">Reference proteome</keyword>
<feature type="compositionally biased region" description="Basic and acidic residues" evidence="1">
    <location>
        <begin position="213"/>
        <end position="223"/>
    </location>
</feature>
<feature type="compositionally biased region" description="Basic and acidic residues" evidence="1">
    <location>
        <begin position="180"/>
        <end position="194"/>
    </location>
</feature>
<evidence type="ECO:0000256" key="1">
    <source>
        <dbReference type="SAM" id="MobiDB-lite"/>
    </source>
</evidence>
<dbReference type="EMBL" id="PNBA02000006">
    <property type="protein sequence ID" value="KAG6420691.1"/>
    <property type="molecule type" value="Genomic_DNA"/>
</dbReference>
<gene>
    <name evidence="2" type="ORF">SASPL_117228</name>
</gene>
<comment type="caution">
    <text evidence="2">The sequence shown here is derived from an EMBL/GenBank/DDBJ whole genome shotgun (WGS) entry which is preliminary data.</text>
</comment>
<accession>A0A8X8Y055</accession>
<evidence type="ECO:0000313" key="3">
    <source>
        <dbReference type="Proteomes" id="UP000298416"/>
    </source>
</evidence>
<organism evidence="2">
    <name type="scientific">Salvia splendens</name>
    <name type="common">Scarlet sage</name>
    <dbReference type="NCBI Taxonomy" id="180675"/>
    <lineage>
        <taxon>Eukaryota</taxon>
        <taxon>Viridiplantae</taxon>
        <taxon>Streptophyta</taxon>
        <taxon>Embryophyta</taxon>
        <taxon>Tracheophyta</taxon>
        <taxon>Spermatophyta</taxon>
        <taxon>Magnoliopsida</taxon>
        <taxon>eudicotyledons</taxon>
        <taxon>Gunneridae</taxon>
        <taxon>Pentapetalae</taxon>
        <taxon>asterids</taxon>
        <taxon>lamiids</taxon>
        <taxon>Lamiales</taxon>
        <taxon>Lamiaceae</taxon>
        <taxon>Nepetoideae</taxon>
        <taxon>Mentheae</taxon>
        <taxon>Salviinae</taxon>
        <taxon>Salvia</taxon>
        <taxon>Salvia subgen. Calosphace</taxon>
        <taxon>core Calosphace</taxon>
    </lineage>
</organism>
<reference evidence="2" key="1">
    <citation type="submission" date="2018-01" db="EMBL/GenBank/DDBJ databases">
        <authorList>
            <person name="Mao J.F."/>
        </authorList>
    </citation>
    <scope>NUCLEOTIDE SEQUENCE</scope>
    <source>
        <strain evidence="2">Huo1</strain>
        <tissue evidence="2">Leaf</tissue>
    </source>
</reference>
<proteinExistence type="predicted"/>
<reference evidence="2" key="2">
    <citation type="submission" date="2020-08" db="EMBL/GenBank/DDBJ databases">
        <title>Plant Genome Project.</title>
        <authorList>
            <person name="Zhang R.-G."/>
        </authorList>
    </citation>
    <scope>NUCLEOTIDE SEQUENCE</scope>
    <source>
        <strain evidence="2">Huo1</strain>
        <tissue evidence="2">Leaf</tissue>
    </source>
</reference>